<evidence type="ECO:0000313" key="7">
    <source>
        <dbReference type="EMBL" id="RDD61281.1"/>
    </source>
</evidence>
<dbReference type="PANTHER" id="PTHR30417:SF1">
    <property type="entry name" value="N-ACETYLMURAMOYL-L-ALANINE AMIDASE AMID"/>
    <property type="match status" value="1"/>
</dbReference>
<evidence type="ECO:0000256" key="4">
    <source>
        <dbReference type="ARBA" id="ARBA00022801"/>
    </source>
</evidence>
<dbReference type="SUPFAM" id="SSF55846">
    <property type="entry name" value="N-acetylmuramoyl-L-alanine amidase-like"/>
    <property type="match status" value="1"/>
</dbReference>
<evidence type="ECO:0000259" key="6">
    <source>
        <dbReference type="SMART" id="SM00644"/>
    </source>
</evidence>
<keyword evidence="5" id="KW-0961">Cell wall biogenesis/degradation</keyword>
<dbReference type="PANTHER" id="PTHR30417">
    <property type="entry name" value="N-ACETYLMURAMOYL-L-ALANINE AMIDASE AMID"/>
    <property type="match status" value="1"/>
</dbReference>
<dbReference type="RefSeq" id="WP_114582743.1">
    <property type="nucleotide sequence ID" value="NZ_QPMH01000013.1"/>
</dbReference>
<dbReference type="InterPro" id="IPR002502">
    <property type="entry name" value="Amidase_domain"/>
</dbReference>
<dbReference type="EC" id="3.5.1.28" evidence="3"/>
<dbReference type="GO" id="GO:0009253">
    <property type="term" value="P:peptidoglycan catabolic process"/>
    <property type="evidence" value="ECO:0007669"/>
    <property type="project" value="InterPro"/>
</dbReference>
<dbReference type="GO" id="GO:0071555">
    <property type="term" value="P:cell wall organization"/>
    <property type="evidence" value="ECO:0007669"/>
    <property type="project" value="UniProtKB-KW"/>
</dbReference>
<dbReference type="SMART" id="SM00644">
    <property type="entry name" value="Ami_2"/>
    <property type="match status" value="1"/>
</dbReference>
<sequence length="240" mass="26436">MEVEDAPSPNHEPRPEGVPVDILLLHYTGMETGDAALARLCDPEAKVSAHYLIEEDGRVFQLVEEERRAWHAGVSCWKGEHDINSRSIGIELVNPGHEFGYRPFPEAQMAALIELAGGIVKRHPIPSHRVLGHSDVAPARKQDPGELFDWRRLADAGLGIWPDPVETPVDTPPIAWFQAAFARVGYCLARSGRMDDETRAVITAFQRHFQPEAVGGEADRSTAARLLGLQRALERTGASS</sequence>
<name>A0A369T7H8_9PROT</name>
<dbReference type="Gene3D" id="1.10.101.10">
    <property type="entry name" value="PGBD-like superfamily/PGBD"/>
    <property type="match status" value="1"/>
</dbReference>
<dbReference type="Pfam" id="PF01471">
    <property type="entry name" value="PG_binding_1"/>
    <property type="match status" value="1"/>
</dbReference>
<evidence type="ECO:0000256" key="3">
    <source>
        <dbReference type="ARBA" id="ARBA00011901"/>
    </source>
</evidence>
<comment type="similarity">
    <text evidence="2">Belongs to the N-acetylmuramoyl-L-alanine amidase 2 family.</text>
</comment>
<dbReference type="InterPro" id="IPR036365">
    <property type="entry name" value="PGBD-like_sf"/>
</dbReference>
<dbReference type="InterPro" id="IPR036366">
    <property type="entry name" value="PGBDSf"/>
</dbReference>
<dbReference type="InterPro" id="IPR051206">
    <property type="entry name" value="NAMLAA_amidase_2"/>
</dbReference>
<dbReference type="EMBL" id="QPMH01000013">
    <property type="protein sequence ID" value="RDD61281.1"/>
    <property type="molecule type" value="Genomic_DNA"/>
</dbReference>
<dbReference type="Pfam" id="PF01510">
    <property type="entry name" value="Amidase_2"/>
    <property type="match status" value="1"/>
</dbReference>
<proteinExistence type="inferred from homology"/>
<accession>A0A369T7H8</accession>
<dbReference type="Proteomes" id="UP000253941">
    <property type="component" value="Unassembled WGS sequence"/>
</dbReference>
<feature type="domain" description="N-acetylmuramoyl-L-alanine amidase" evidence="6">
    <location>
        <begin position="8"/>
        <end position="145"/>
    </location>
</feature>
<evidence type="ECO:0000313" key="8">
    <source>
        <dbReference type="Proteomes" id="UP000253941"/>
    </source>
</evidence>
<dbReference type="GO" id="GO:0008745">
    <property type="term" value="F:N-acetylmuramoyl-L-alanine amidase activity"/>
    <property type="evidence" value="ECO:0007669"/>
    <property type="project" value="UniProtKB-EC"/>
</dbReference>
<dbReference type="GO" id="GO:0019867">
    <property type="term" value="C:outer membrane"/>
    <property type="evidence" value="ECO:0007669"/>
    <property type="project" value="TreeGrafter"/>
</dbReference>
<protein>
    <recommendedName>
        <fullName evidence="3">N-acetylmuramoyl-L-alanine amidase</fullName>
        <ecNumber evidence="3">3.5.1.28</ecNumber>
    </recommendedName>
</protein>
<dbReference type="InterPro" id="IPR036505">
    <property type="entry name" value="Amidase/PGRP_sf"/>
</dbReference>
<comment type="caution">
    <text evidence="7">The sequence shown here is derived from an EMBL/GenBank/DDBJ whole genome shotgun (WGS) entry which is preliminary data.</text>
</comment>
<dbReference type="AlphaFoldDB" id="A0A369T7H8"/>
<gene>
    <name evidence="7" type="ORF">DRB17_13490</name>
</gene>
<evidence type="ECO:0000256" key="5">
    <source>
        <dbReference type="ARBA" id="ARBA00023316"/>
    </source>
</evidence>
<dbReference type="SUPFAM" id="SSF47090">
    <property type="entry name" value="PGBD-like"/>
    <property type="match status" value="1"/>
</dbReference>
<dbReference type="Gene3D" id="3.40.80.10">
    <property type="entry name" value="Peptidoglycan recognition protein-like"/>
    <property type="match status" value="1"/>
</dbReference>
<evidence type="ECO:0000256" key="1">
    <source>
        <dbReference type="ARBA" id="ARBA00001561"/>
    </source>
</evidence>
<dbReference type="InterPro" id="IPR002477">
    <property type="entry name" value="Peptidoglycan-bd-like"/>
</dbReference>
<comment type="catalytic activity">
    <reaction evidence="1">
        <text>Hydrolyzes the link between N-acetylmuramoyl residues and L-amino acid residues in certain cell-wall glycopeptides.</text>
        <dbReference type="EC" id="3.5.1.28"/>
    </reaction>
</comment>
<organism evidence="7 8">
    <name type="scientific">Ferruginivarius sediminum</name>
    <dbReference type="NCBI Taxonomy" id="2661937"/>
    <lineage>
        <taxon>Bacteria</taxon>
        <taxon>Pseudomonadati</taxon>
        <taxon>Pseudomonadota</taxon>
        <taxon>Alphaproteobacteria</taxon>
        <taxon>Rhodospirillales</taxon>
        <taxon>Rhodospirillaceae</taxon>
        <taxon>Ferruginivarius</taxon>
    </lineage>
</organism>
<dbReference type="GO" id="GO:0009254">
    <property type="term" value="P:peptidoglycan turnover"/>
    <property type="evidence" value="ECO:0007669"/>
    <property type="project" value="TreeGrafter"/>
</dbReference>
<keyword evidence="8" id="KW-1185">Reference proteome</keyword>
<dbReference type="CDD" id="cd06583">
    <property type="entry name" value="PGRP"/>
    <property type="match status" value="1"/>
</dbReference>
<evidence type="ECO:0000256" key="2">
    <source>
        <dbReference type="ARBA" id="ARBA00007553"/>
    </source>
</evidence>
<reference evidence="7 8" key="1">
    <citation type="submission" date="2018-07" db="EMBL/GenBank/DDBJ databases">
        <title>Venubactetium sediminum gen. nov., sp. nov., isolated from a marine solar saltern.</title>
        <authorList>
            <person name="Wang S."/>
        </authorList>
    </citation>
    <scope>NUCLEOTIDE SEQUENCE [LARGE SCALE GENOMIC DNA]</scope>
    <source>
        <strain evidence="7 8">WD2A32</strain>
    </source>
</reference>
<keyword evidence="4" id="KW-0378">Hydrolase</keyword>